<protein>
    <submittedName>
        <fullName evidence="1">Uncharacterized protein</fullName>
    </submittedName>
</protein>
<accession>A0A2S6F3C5</accession>
<evidence type="ECO:0000313" key="2">
    <source>
        <dbReference type="Proteomes" id="UP000239239"/>
    </source>
</evidence>
<evidence type="ECO:0000313" key="1">
    <source>
        <dbReference type="EMBL" id="PPK31927.1"/>
    </source>
</evidence>
<dbReference type="RefSeq" id="WP_050598226.1">
    <property type="nucleotide sequence ID" value="NZ_CP017601.1"/>
</dbReference>
<dbReference type="OrthoDB" id="1492847at2"/>
<dbReference type="EMBL" id="PQWY01000008">
    <property type="protein sequence ID" value="PPK31927.1"/>
    <property type="molecule type" value="Genomic_DNA"/>
</dbReference>
<reference evidence="1 2" key="1">
    <citation type="submission" date="2018-02" db="EMBL/GenBank/DDBJ databases">
        <title>Draft genome sequences of four Legionella pneumophila clinical strains isolated in Ontario.</title>
        <authorList>
            <person name="Fortuna A."/>
            <person name="Ramnarine R."/>
            <person name="Li A."/>
            <person name="Frantz C."/>
            <person name="Mallo G."/>
        </authorList>
    </citation>
    <scope>NUCLEOTIDE SEQUENCE [LARGE SCALE GENOMIC DNA]</scope>
    <source>
        <strain evidence="1 2">LG61</strain>
    </source>
</reference>
<dbReference type="AlphaFoldDB" id="A0A2S6F3C5"/>
<organism evidence="1 2">
    <name type="scientific">Legionella pneumophila</name>
    <dbReference type="NCBI Taxonomy" id="446"/>
    <lineage>
        <taxon>Bacteria</taxon>
        <taxon>Pseudomonadati</taxon>
        <taxon>Pseudomonadota</taxon>
        <taxon>Gammaproteobacteria</taxon>
        <taxon>Legionellales</taxon>
        <taxon>Legionellaceae</taxon>
        <taxon>Legionella</taxon>
    </lineage>
</organism>
<dbReference type="Proteomes" id="UP000239239">
    <property type="component" value="Unassembled WGS sequence"/>
</dbReference>
<name>A0A2S6F3C5_LEGPN</name>
<sequence length="224" mass="26749">MSNSKTEVDKAIRFFKDQKKIEEYTERCLENPELTPREKMIIVHFNQHKRLNIIAKVQQHTYKHLFQEKPNEFFTKKYHYDWWIFPMHVPKEWMWEQRNYDASINLVEAQTLLRDKQFTDTYINSISMYLAALKKHSWNNYPVRYARMLHSLSLFLLAARNLEVIPEVYSRLYEQAQDAIAYAKEYILADNKDYDLLTTGYKATLAEIEKYAPLDNPVPSGAVP</sequence>
<gene>
    <name evidence="1" type="ORF">C3928_04110</name>
</gene>
<comment type="caution">
    <text evidence="1">The sequence shown here is derived from an EMBL/GenBank/DDBJ whole genome shotgun (WGS) entry which is preliminary data.</text>
</comment>
<proteinExistence type="predicted"/>